<proteinExistence type="predicted"/>
<name>A0AAW2U2H2_9LAMI</name>
<feature type="region of interest" description="Disordered" evidence="1">
    <location>
        <begin position="1"/>
        <end position="23"/>
    </location>
</feature>
<reference evidence="2" key="2">
    <citation type="journal article" date="2024" name="Plant">
        <title>Genomic evolution and insights into agronomic trait innovations of Sesamum species.</title>
        <authorList>
            <person name="Miao H."/>
            <person name="Wang L."/>
            <person name="Qu L."/>
            <person name="Liu H."/>
            <person name="Sun Y."/>
            <person name="Le M."/>
            <person name="Wang Q."/>
            <person name="Wei S."/>
            <person name="Zheng Y."/>
            <person name="Lin W."/>
            <person name="Duan Y."/>
            <person name="Cao H."/>
            <person name="Xiong S."/>
            <person name="Wang X."/>
            <person name="Wei L."/>
            <person name="Li C."/>
            <person name="Ma Q."/>
            <person name="Ju M."/>
            <person name="Zhao R."/>
            <person name="Li G."/>
            <person name="Mu C."/>
            <person name="Tian Q."/>
            <person name="Mei H."/>
            <person name="Zhang T."/>
            <person name="Gao T."/>
            <person name="Zhang H."/>
        </authorList>
    </citation>
    <scope>NUCLEOTIDE SEQUENCE</scope>
    <source>
        <strain evidence="2">KEN1</strain>
    </source>
</reference>
<dbReference type="AlphaFoldDB" id="A0AAW2U2H2"/>
<comment type="caution">
    <text evidence="2">The sequence shown here is derived from an EMBL/GenBank/DDBJ whole genome shotgun (WGS) entry which is preliminary data.</text>
</comment>
<organism evidence="2">
    <name type="scientific">Sesamum latifolium</name>
    <dbReference type="NCBI Taxonomy" id="2727402"/>
    <lineage>
        <taxon>Eukaryota</taxon>
        <taxon>Viridiplantae</taxon>
        <taxon>Streptophyta</taxon>
        <taxon>Embryophyta</taxon>
        <taxon>Tracheophyta</taxon>
        <taxon>Spermatophyta</taxon>
        <taxon>Magnoliopsida</taxon>
        <taxon>eudicotyledons</taxon>
        <taxon>Gunneridae</taxon>
        <taxon>Pentapetalae</taxon>
        <taxon>asterids</taxon>
        <taxon>lamiids</taxon>
        <taxon>Lamiales</taxon>
        <taxon>Pedaliaceae</taxon>
        <taxon>Sesamum</taxon>
    </lineage>
</organism>
<protein>
    <submittedName>
        <fullName evidence="2">Uncharacterized protein</fullName>
    </submittedName>
</protein>
<gene>
    <name evidence="2" type="ORF">Slati_3741300</name>
</gene>
<dbReference type="EMBL" id="JACGWN010000013">
    <property type="protein sequence ID" value="KAL0411516.1"/>
    <property type="molecule type" value="Genomic_DNA"/>
</dbReference>
<feature type="region of interest" description="Disordered" evidence="1">
    <location>
        <begin position="35"/>
        <end position="131"/>
    </location>
</feature>
<sequence>MDPCQNRTHQLAPSVGTQSSRREFSWRFQAIRKQAKCRRNVRQHSSFAGGYRNAPTSASGVSTPAASAPRIPPPRVVGPVADPLRRSTSSDTSTEEYISCPVGSHSSDSLSSNSRTSGGVGSCSSSPPRLT</sequence>
<reference evidence="2" key="1">
    <citation type="submission" date="2020-06" db="EMBL/GenBank/DDBJ databases">
        <authorList>
            <person name="Li T."/>
            <person name="Hu X."/>
            <person name="Zhang T."/>
            <person name="Song X."/>
            <person name="Zhang H."/>
            <person name="Dai N."/>
            <person name="Sheng W."/>
            <person name="Hou X."/>
            <person name="Wei L."/>
        </authorList>
    </citation>
    <scope>NUCLEOTIDE SEQUENCE</scope>
    <source>
        <strain evidence="2">KEN1</strain>
        <tissue evidence="2">Leaf</tissue>
    </source>
</reference>
<evidence type="ECO:0000313" key="2">
    <source>
        <dbReference type="EMBL" id="KAL0411516.1"/>
    </source>
</evidence>
<accession>A0AAW2U2H2</accession>
<feature type="compositionally biased region" description="Polar residues" evidence="1">
    <location>
        <begin position="1"/>
        <end position="19"/>
    </location>
</feature>
<feature type="compositionally biased region" description="Low complexity" evidence="1">
    <location>
        <begin position="104"/>
        <end position="131"/>
    </location>
</feature>
<evidence type="ECO:0000256" key="1">
    <source>
        <dbReference type="SAM" id="MobiDB-lite"/>
    </source>
</evidence>